<dbReference type="Gene3D" id="2.30.110.10">
    <property type="entry name" value="Electron Transport, Fmn-binding Protein, Chain A"/>
    <property type="match status" value="1"/>
</dbReference>
<accession>A0A6J6ECA5</accession>
<evidence type="ECO:0000256" key="1">
    <source>
        <dbReference type="ARBA" id="ARBA00023002"/>
    </source>
</evidence>
<evidence type="ECO:0000313" key="3">
    <source>
        <dbReference type="EMBL" id="CAB4573717.1"/>
    </source>
</evidence>
<gene>
    <name evidence="3" type="ORF">UFOPK1493_02570</name>
</gene>
<organism evidence="3">
    <name type="scientific">freshwater metagenome</name>
    <dbReference type="NCBI Taxonomy" id="449393"/>
    <lineage>
        <taxon>unclassified sequences</taxon>
        <taxon>metagenomes</taxon>
        <taxon>ecological metagenomes</taxon>
    </lineage>
</organism>
<dbReference type="InterPro" id="IPR012349">
    <property type="entry name" value="Split_barrel_FMN-bd"/>
</dbReference>
<name>A0A6J6ECA5_9ZZZZ</name>
<dbReference type="PANTHER" id="PTHR35176">
    <property type="entry name" value="HEME OXYGENASE HI_0854-RELATED"/>
    <property type="match status" value="1"/>
</dbReference>
<dbReference type="InterPro" id="IPR052019">
    <property type="entry name" value="F420H2_bilvrd_red/Heme_oxyg"/>
</dbReference>
<dbReference type="Pfam" id="PF01243">
    <property type="entry name" value="PNPOx_N"/>
    <property type="match status" value="1"/>
</dbReference>
<dbReference type="GO" id="GO:0016627">
    <property type="term" value="F:oxidoreductase activity, acting on the CH-CH group of donors"/>
    <property type="evidence" value="ECO:0007669"/>
    <property type="project" value="TreeGrafter"/>
</dbReference>
<dbReference type="PANTHER" id="PTHR35176:SF6">
    <property type="entry name" value="HEME OXYGENASE HI_0854-RELATED"/>
    <property type="match status" value="1"/>
</dbReference>
<reference evidence="3" key="1">
    <citation type="submission" date="2020-05" db="EMBL/GenBank/DDBJ databases">
        <authorList>
            <person name="Chiriac C."/>
            <person name="Salcher M."/>
            <person name="Ghai R."/>
            <person name="Kavagutti S V."/>
        </authorList>
    </citation>
    <scope>NUCLEOTIDE SEQUENCE</scope>
</reference>
<dbReference type="AlphaFoldDB" id="A0A6J6ECA5"/>
<keyword evidence="1" id="KW-0560">Oxidoreductase</keyword>
<dbReference type="EMBL" id="CAEZSR010000110">
    <property type="protein sequence ID" value="CAB4573717.1"/>
    <property type="molecule type" value="Genomic_DNA"/>
</dbReference>
<dbReference type="GO" id="GO:0005829">
    <property type="term" value="C:cytosol"/>
    <property type="evidence" value="ECO:0007669"/>
    <property type="project" value="TreeGrafter"/>
</dbReference>
<dbReference type="SUPFAM" id="SSF50475">
    <property type="entry name" value="FMN-binding split barrel"/>
    <property type="match status" value="1"/>
</dbReference>
<feature type="domain" description="Pyridoxamine 5'-phosphate oxidase N-terminal" evidence="2">
    <location>
        <begin position="4"/>
        <end position="120"/>
    </location>
</feature>
<dbReference type="GO" id="GO:0070967">
    <property type="term" value="F:coenzyme F420 binding"/>
    <property type="evidence" value="ECO:0007669"/>
    <property type="project" value="TreeGrafter"/>
</dbReference>
<evidence type="ECO:0000259" key="2">
    <source>
        <dbReference type="Pfam" id="PF01243"/>
    </source>
</evidence>
<protein>
    <submittedName>
        <fullName evidence="3">Unannotated protein</fullName>
    </submittedName>
</protein>
<proteinExistence type="predicted"/>
<dbReference type="InterPro" id="IPR011576">
    <property type="entry name" value="Pyridox_Oxase_N"/>
</dbReference>
<sequence>MSVERLEQERNIWMTTVRADGRPHLAPVWFVYVDDRLWVGTGLDSVRVKNLLANPGASVSLESGNEPVVGEGTVVVHETERPPAVVQAFLQKYEWDITVEQDVDLGRVALLEFRPHRWLFKSALPTVAP</sequence>